<dbReference type="eggNOG" id="COG0110">
    <property type="taxonomic scope" value="Bacteria"/>
</dbReference>
<name>K6W4H0_9MICO</name>
<dbReference type="InterPro" id="IPR011004">
    <property type="entry name" value="Trimer_LpxA-like_sf"/>
</dbReference>
<dbReference type="Gene3D" id="2.160.10.10">
    <property type="entry name" value="Hexapeptide repeat proteins"/>
    <property type="match status" value="1"/>
</dbReference>
<dbReference type="Pfam" id="PF14602">
    <property type="entry name" value="Hexapep_2"/>
    <property type="match status" value="2"/>
</dbReference>
<comment type="caution">
    <text evidence="3">The sequence shown here is derived from an EMBL/GenBank/DDBJ whole genome shotgun (WGS) entry which is preliminary data.</text>
</comment>
<evidence type="ECO:0000256" key="1">
    <source>
        <dbReference type="ARBA" id="ARBA00022679"/>
    </source>
</evidence>
<accession>K6W4H0</accession>
<evidence type="ECO:0000313" key="4">
    <source>
        <dbReference type="Proteomes" id="UP000008495"/>
    </source>
</evidence>
<reference evidence="3 4" key="1">
    <citation type="submission" date="2012-08" db="EMBL/GenBank/DDBJ databases">
        <title>Whole genome shotgun sequence of Austwickia chelonae NBRC 105200.</title>
        <authorList>
            <person name="Yoshida I."/>
            <person name="Hosoyama A."/>
            <person name="Tsuchikane K."/>
            <person name="Katsumata H."/>
            <person name="Ando Y."/>
            <person name="Ohji S."/>
            <person name="Hamada M."/>
            <person name="Tamura T."/>
            <person name="Yamazoe A."/>
            <person name="Yamazaki S."/>
            <person name="Fujita N."/>
        </authorList>
    </citation>
    <scope>NUCLEOTIDE SEQUENCE [LARGE SCALE GENOMIC DNA]</scope>
    <source>
        <strain evidence="3 4">NBRC 105200</strain>
    </source>
</reference>
<dbReference type="InterPro" id="IPR018357">
    <property type="entry name" value="Hexapep_transf_CS"/>
</dbReference>
<dbReference type="AlphaFoldDB" id="K6W4H0"/>
<proteinExistence type="predicted"/>
<dbReference type="PANTHER" id="PTHR23416">
    <property type="entry name" value="SIALIC ACID SYNTHASE-RELATED"/>
    <property type="match status" value="1"/>
</dbReference>
<dbReference type="EMBL" id="BAGZ01000002">
    <property type="protein sequence ID" value="GAB76702.1"/>
    <property type="molecule type" value="Genomic_DNA"/>
</dbReference>
<keyword evidence="2" id="KW-0677">Repeat</keyword>
<dbReference type="STRING" id="100225.SAMN05421595_1834"/>
<dbReference type="GO" id="GO:0016740">
    <property type="term" value="F:transferase activity"/>
    <property type="evidence" value="ECO:0007669"/>
    <property type="project" value="UniProtKB-KW"/>
</dbReference>
<gene>
    <name evidence="3" type="ORF">AUCHE_02_00630</name>
</gene>
<dbReference type="Proteomes" id="UP000008495">
    <property type="component" value="Unassembled WGS sequence"/>
</dbReference>
<dbReference type="PANTHER" id="PTHR23416:SF78">
    <property type="entry name" value="LIPOPOLYSACCHARIDE BIOSYNTHESIS O-ACETYL TRANSFERASE WBBJ-RELATED"/>
    <property type="match status" value="1"/>
</dbReference>
<dbReference type="InterPro" id="IPR001451">
    <property type="entry name" value="Hexapep"/>
</dbReference>
<evidence type="ECO:0008006" key="5">
    <source>
        <dbReference type="Google" id="ProtNLM"/>
    </source>
</evidence>
<dbReference type="PROSITE" id="PS00101">
    <property type="entry name" value="HEXAPEP_TRANSFERASES"/>
    <property type="match status" value="1"/>
</dbReference>
<protein>
    <recommendedName>
        <fullName evidence="5">Acetyltransferase</fullName>
    </recommendedName>
</protein>
<dbReference type="InterPro" id="IPR051159">
    <property type="entry name" value="Hexapeptide_acetyltransf"/>
</dbReference>
<organism evidence="3 4">
    <name type="scientific">Austwickia chelonae NBRC 105200</name>
    <dbReference type="NCBI Taxonomy" id="1184607"/>
    <lineage>
        <taxon>Bacteria</taxon>
        <taxon>Bacillati</taxon>
        <taxon>Actinomycetota</taxon>
        <taxon>Actinomycetes</taxon>
        <taxon>Micrococcales</taxon>
        <taxon>Dermatophilaceae</taxon>
        <taxon>Austwickia</taxon>
    </lineage>
</organism>
<evidence type="ECO:0000256" key="2">
    <source>
        <dbReference type="ARBA" id="ARBA00022737"/>
    </source>
</evidence>
<dbReference type="SUPFAM" id="SSF51161">
    <property type="entry name" value="Trimeric LpxA-like enzymes"/>
    <property type="match status" value="1"/>
</dbReference>
<sequence length="196" mass="20680">MPKVSARPALRGFAYLAYYAIGSHLPRSYAPLGRLGAVLRTATARQLFDRTGHSVNVEHGAHFGSGRGIRIGHRSGIGIDAEILGPVTIGDDVMMGPRCVIISTDHRFDDVAVPMNRQGWTPSSGPVVIEDDVWIGANVTITAGVTVGRGSVLAAGAVVTKDVPPFSIMGGVPARRLKSRLPDENTRAGAAPRHIS</sequence>
<keyword evidence="4" id="KW-1185">Reference proteome</keyword>
<dbReference type="RefSeq" id="WP_006501453.1">
    <property type="nucleotide sequence ID" value="NZ_BAGZ01000002.1"/>
</dbReference>
<keyword evidence="1" id="KW-0808">Transferase</keyword>
<evidence type="ECO:0000313" key="3">
    <source>
        <dbReference type="EMBL" id="GAB76702.1"/>
    </source>
</evidence>